<dbReference type="EMBL" id="KZ819682">
    <property type="protein sequence ID" value="PWN24337.1"/>
    <property type="molecule type" value="Genomic_DNA"/>
</dbReference>
<name>A0A316UG84_9BASI</name>
<protein>
    <submittedName>
        <fullName evidence="1">Uncharacterized protein</fullName>
    </submittedName>
</protein>
<evidence type="ECO:0000313" key="2">
    <source>
        <dbReference type="Proteomes" id="UP000245884"/>
    </source>
</evidence>
<gene>
    <name evidence="1" type="ORF">BDZ90DRAFT_127223</name>
</gene>
<dbReference type="Proteomes" id="UP000245884">
    <property type="component" value="Unassembled WGS sequence"/>
</dbReference>
<dbReference type="RefSeq" id="XP_025358949.1">
    <property type="nucleotide sequence ID" value="XM_025503340.1"/>
</dbReference>
<accession>A0A316UG84</accession>
<dbReference type="GeneID" id="37025163"/>
<keyword evidence="2" id="KW-1185">Reference proteome</keyword>
<evidence type="ECO:0000313" key="1">
    <source>
        <dbReference type="EMBL" id="PWN24337.1"/>
    </source>
</evidence>
<reference evidence="1 2" key="1">
    <citation type="journal article" date="2018" name="Mol. Biol. Evol.">
        <title>Broad Genomic Sampling Reveals a Smut Pathogenic Ancestry of the Fungal Clade Ustilaginomycotina.</title>
        <authorList>
            <person name="Kijpornyongpan T."/>
            <person name="Mondo S.J."/>
            <person name="Barry K."/>
            <person name="Sandor L."/>
            <person name="Lee J."/>
            <person name="Lipzen A."/>
            <person name="Pangilinan J."/>
            <person name="LaButti K."/>
            <person name="Hainaut M."/>
            <person name="Henrissat B."/>
            <person name="Grigoriev I.V."/>
            <person name="Spatafora J.W."/>
            <person name="Aime M.C."/>
        </authorList>
    </citation>
    <scope>NUCLEOTIDE SEQUENCE [LARGE SCALE GENOMIC DNA]</scope>
    <source>
        <strain evidence="1 2">MCA 5214</strain>
    </source>
</reference>
<sequence length="139" mass="15115">MSANDILHVALANQLGPRDQIKIIGPFALGVRKQRGDSEGEQGLHIDSLLVLVSTISKDVGAKAFLLPDTRQAGIFAALRLILHFFSSRATRSCRSAFLRARRASSGPLQTCCCWRSCRGCSMRGSRAGQVMSQGAERR</sequence>
<organism evidence="1 2">
    <name type="scientific">Jaminaea rosea</name>
    <dbReference type="NCBI Taxonomy" id="1569628"/>
    <lineage>
        <taxon>Eukaryota</taxon>
        <taxon>Fungi</taxon>
        <taxon>Dikarya</taxon>
        <taxon>Basidiomycota</taxon>
        <taxon>Ustilaginomycotina</taxon>
        <taxon>Exobasidiomycetes</taxon>
        <taxon>Microstromatales</taxon>
        <taxon>Microstromatales incertae sedis</taxon>
        <taxon>Jaminaea</taxon>
    </lineage>
</organism>
<dbReference type="AlphaFoldDB" id="A0A316UG84"/>
<proteinExistence type="predicted"/>